<gene>
    <name evidence="2" type="ORF">L207DRAFT_347254</name>
</gene>
<accession>A0A2J6RQW6</accession>
<sequence length="168" mass="18854">MPSLLRYSGPSASSSVCKPSDLRRTTSGVVTGTPNEVNLCSRVKIQDIEICLTRYRMADAYSCRFDSNGSGRLALAGALFSFSGDRTTFPLNVEKVESMPRYLNGWSEAYTLEIAPRISMNTRYASRISRRSPNIKCIDFPFSPNPTPLRLQLLDNSSRYYLQRVSHP</sequence>
<dbReference type="AlphaFoldDB" id="A0A2J6RQW6"/>
<reference evidence="2 3" key="1">
    <citation type="submission" date="2016-04" db="EMBL/GenBank/DDBJ databases">
        <title>A degradative enzymes factory behind the ericoid mycorrhizal symbiosis.</title>
        <authorList>
            <consortium name="DOE Joint Genome Institute"/>
            <person name="Martino E."/>
            <person name="Morin E."/>
            <person name="Grelet G."/>
            <person name="Kuo A."/>
            <person name="Kohler A."/>
            <person name="Daghino S."/>
            <person name="Barry K."/>
            <person name="Choi C."/>
            <person name="Cichocki N."/>
            <person name="Clum A."/>
            <person name="Copeland A."/>
            <person name="Hainaut M."/>
            <person name="Haridas S."/>
            <person name="Labutti K."/>
            <person name="Lindquist E."/>
            <person name="Lipzen A."/>
            <person name="Khouja H.-R."/>
            <person name="Murat C."/>
            <person name="Ohm R."/>
            <person name="Olson A."/>
            <person name="Spatafora J."/>
            <person name="Veneault-Fourrey C."/>
            <person name="Henrissat B."/>
            <person name="Grigoriev I."/>
            <person name="Martin F."/>
            <person name="Perotto S."/>
        </authorList>
    </citation>
    <scope>NUCLEOTIDE SEQUENCE [LARGE SCALE GENOMIC DNA]</scope>
    <source>
        <strain evidence="2 3">F</strain>
    </source>
</reference>
<keyword evidence="3" id="KW-1185">Reference proteome</keyword>
<protein>
    <submittedName>
        <fullName evidence="2">Uncharacterized protein</fullName>
    </submittedName>
</protein>
<organism evidence="2 3">
    <name type="scientific">Hyaloscypha variabilis (strain UAMH 11265 / GT02V1 / F)</name>
    <name type="common">Meliniomyces variabilis</name>
    <dbReference type="NCBI Taxonomy" id="1149755"/>
    <lineage>
        <taxon>Eukaryota</taxon>
        <taxon>Fungi</taxon>
        <taxon>Dikarya</taxon>
        <taxon>Ascomycota</taxon>
        <taxon>Pezizomycotina</taxon>
        <taxon>Leotiomycetes</taxon>
        <taxon>Helotiales</taxon>
        <taxon>Hyaloscyphaceae</taxon>
        <taxon>Hyaloscypha</taxon>
        <taxon>Hyaloscypha variabilis</taxon>
    </lineage>
</organism>
<name>A0A2J6RQW6_HYAVF</name>
<feature type="region of interest" description="Disordered" evidence="1">
    <location>
        <begin position="1"/>
        <end position="28"/>
    </location>
</feature>
<proteinExistence type="predicted"/>
<evidence type="ECO:0000313" key="3">
    <source>
        <dbReference type="Proteomes" id="UP000235786"/>
    </source>
</evidence>
<evidence type="ECO:0000313" key="2">
    <source>
        <dbReference type="EMBL" id="PMD40907.1"/>
    </source>
</evidence>
<evidence type="ECO:0000256" key="1">
    <source>
        <dbReference type="SAM" id="MobiDB-lite"/>
    </source>
</evidence>
<dbReference type="Proteomes" id="UP000235786">
    <property type="component" value="Unassembled WGS sequence"/>
</dbReference>
<dbReference type="EMBL" id="KZ613945">
    <property type="protein sequence ID" value="PMD40907.1"/>
    <property type="molecule type" value="Genomic_DNA"/>
</dbReference>